<evidence type="ECO:0000313" key="1">
    <source>
        <dbReference type="EMBL" id="EER38077.1"/>
    </source>
</evidence>
<gene>
    <name evidence="1" type="ORF">HCDG_07812</name>
</gene>
<dbReference type="HOGENOM" id="CLU_3175262_0_0_1"/>
<organism evidence="1 2">
    <name type="scientific">Ajellomyces capsulatus (strain H143)</name>
    <name type="common">Darling's disease fungus</name>
    <name type="synonym">Histoplasma capsulatum</name>
    <dbReference type="NCBI Taxonomy" id="544712"/>
    <lineage>
        <taxon>Eukaryota</taxon>
        <taxon>Fungi</taxon>
        <taxon>Dikarya</taxon>
        <taxon>Ascomycota</taxon>
        <taxon>Pezizomycotina</taxon>
        <taxon>Eurotiomycetes</taxon>
        <taxon>Eurotiomycetidae</taxon>
        <taxon>Onygenales</taxon>
        <taxon>Ajellomycetaceae</taxon>
        <taxon>Histoplasma</taxon>
    </lineage>
</organism>
<dbReference type="VEuPathDB" id="FungiDB:HCDG_07812"/>
<name>C6HNN1_AJECH</name>
<evidence type="ECO:0000313" key="2">
    <source>
        <dbReference type="Proteomes" id="UP000002624"/>
    </source>
</evidence>
<dbReference type="Proteomes" id="UP000002624">
    <property type="component" value="Unassembled WGS sequence"/>
</dbReference>
<dbReference type="AlphaFoldDB" id="C6HNN1"/>
<dbReference type="EMBL" id="GG692432">
    <property type="protein sequence ID" value="EER38077.1"/>
    <property type="molecule type" value="Genomic_DNA"/>
</dbReference>
<protein>
    <submittedName>
        <fullName evidence="1">Pyridine nucleotide-disulphide oxidoreductase</fullName>
    </submittedName>
</protein>
<accession>C6HNN1</accession>
<reference evidence="2" key="1">
    <citation type="submission" date="2009-05" db="EMBL/GenBank/DDBJ databases">
        <title>The genome sequence of Ajellomyces capsulatus strain H143.</title>
        <authorList>
            <person name="Champion M."/>
            <person name="Cuomo C.A."/>
            <person name="Ma L.-J."/>
            <person name="Henn M.R."/>
            <person name="Sil A."/>
            <person name="Goldman B."/>
            <person name="Young S.K."/>
            <person name="Kodira C.D."/>
            <person name="Zeng Q."/>
            <person name="Koehrsen M."/>
            <person name="Alvarado L."/>
            <person name="Berlin A.M."/>
            <person name="Borenstein D."/>
            <person name="Chen Z."/>
            <person name="Engels R."/>
            <person name="Freedman E."/>
            <person name="Gellesch M."/>
            <person name="Goldberg J."/>
            <person name="Griggs A."/>
            <person name="Gujja S."/>
            <person name="Heiman D.I."/>
            <person name="Hepburn T.A."/>
            <person name="Howarth C."/>
            <person name="Jen D."/>
            <person name="Larson L."/>
            <person name="Lewis B."/>
            <person name="Mehta T."/>
            <person name="Park D."/>
            <person name="Pearson M."/>
            <person name="Roberts A."/>
            <person name="Saif S."/>
            <person name="Shea T.D."/>
            <person name="Shenoy N."/>
            <person name="Sisk P."/>
            <person name="Stolte C."/>
            <person name="Sykes S."/>
            <person name="Walk T."/>
            <person name="White J."/>
            <person name="Yandava C."/>
            <person name="Klein B."/>
            <person name="McEwen J.G."/>
            <person name="Puccia R."/>
            <person name="Goldman G.H."/>
            <person name="Felipe M.S."/>
            <person name="Nino-Vega G."/>
            <person name="San-Blas G."/>
            <person name="Taylor J.W."/>
            <person name="Mendoza L."/>
            <person name="Galagan J.E."/>
            <person name="Nusbaum C."/>
            <person name="Birren B.W."/>
        </authorList>
    </citation>
    <scope>NUCLEOTIDE SEQUENCE [LARGE SCALE GENOMIC DNA]</scope>
    <source>
        <strain evidence="2">H143</strain>
    </source>
</reference>
<proteinExistence type="predicted"/>
<sequence length="47" mass="5351">MADLERSIPIHEHELEKSAEDIALLVLELVVWERCVQPAFVSGYNSI</sequence>